<dbReference type="Proteomes" id="UP000837675">
    <property type="component" value="Unassembled WGS sequence"/>
</dbReference>
<evidence type="ECO:0000256" key="2">
    <source>
        <dbReference type="ARBA" id="ARBA00022771"/>
    </source>
</evidence>
<evidence type="ECO:0000259" key="4">
    <source>
        <dbReference type="Pfam" id="PF01258"/>
    </source>
</evidence>
<keyword evidence="1" id="KW-0479">Metal-binding</keyword>
<evidence type="ECO:0000313" key="6">
    <source>
        <dbReference type="EMBL" id="CAG7599371.1"/>
    </source>
</evidence>
<dbReference type="PANTHER" id="PTHR33823">
    <property type="entry name" value="RNA POLYMERASE-BINDING TRANSCRIPTION FACTOR DKSA-RELATED"/>
    <property type="match status" value="1"/>
</dbReference>
<dbReference type="Pfam" id="PF01258">
    <property type="entry name" value="zf-dskA_traR"/>
    <property type="match status" value="1"/>
</dbReference>
<dbReference type="SUPFAM" id="SSF109635">
    <property type="entry name" value="DnaK suppressor protein DksA, alpha-hairpin domain"/>
    <property type="match status" value="1"/>
</dbReference>
<dbReference type="InterPro" id="IPR012784">
    <property type="entry name" value="DksA_RNA_pol-bd"/>
</dbReference>
<keyword evidence="7" id="KW-1185">Reference proteome</keyword>
<dbReference type="NCBIfam" id="TIGR02420">
    <property type="entry name" value="dksA"/>
    <property type="match status" value="1"/>
</dbReference>
<dbReference type="EMBL" id="CAJVAF010000344">
    <property type="protein sequence ID" value="CAG7599371.1"/>
    <property type="molecule type" value="Genomic_DNA"/>
</dbReference>
<evidence type="ECO:0000313" key="7">
    <source>
        <dbReference type="Proteomes" id="UP000837675"/>
    </source>
</evidence>
<comment type="caution">
    <text evidence="6">The sequence shown here is derived from an EMBL/GenBank/DDBJ whole genome shotgun (WGS) entry which is preliminary data.</text>
</comment>
<evidence type="ECO:0000256" key="1">
    <source>
        <dbReference type="ARBA" id="ARBA00022723"/>
    </source>
</evidence>
<dbReference type="SUPFAM" id="SSF57716">
    <property type="entry name" value="Glucocorticoid receptor-like (DNA-binding domain)"/>
    <property type="match status" value="1"/>
</dbReference>
<keyword evidence="3" id="KW-0862">Zinc</keyword>
<evidence type="ECO:0000259" key="5">
    <source>
        <dbReference type="Pfam" id="PF21157"/>
    </source>
</evidence>
<keyword evidence="2" id="KW-0863">Zinc-finger</keyword>
<dbReference type="HAMAP" id="MF_00926">
    <property type="entry name" value="DksA"/>
    <property type="match status" value="1"/>
</dbReference>
<dbReference type="InterPro" id="IPR000962">
    <property type="entry name" value="Znf_DskA_TraR"/>
</dbReference>
<dbReference type="Gene3D" id="1.20.120.910">
    <property type="entry name" value="DksA, coiled-coil domain"/>
    <property type="match status" value="1"/>
</dbReference>
<dbReference type="PROSITE" id="PS51128">
    <property type="entry name" value="ZF_DKSA_2"/>
    <property type="match status" value="1"/>
</dbReference>
<gene>
    <name evidence="6" type="ORF">MHYMCMPASI_01092</name>
</gene>
<evidence type="ECO:0000256" key="3">
    <source>
        <dbReference type="ARBA" id="ARBA00022833"/>
    </source>
</evidence>
<dbReference type="InterPro" id="IPR037187">
    <property type="entry name" value="DnaK_N"/>
</dbReference>
<dbReference type="Pfam" id="PF21157">
    <property type="entry name" value="DksA_N"/>
    <property type="match status" value="1"/>
</dbReference>
<reference evidence="6" key="1">
    <citation type="submission" date="2021-06" db="EMBL/GenBank/DDBJ databases">
        <authorList>
            <person name="Nardi T."/>
            <person name="Nardi T."/>
        </authorList>
    </citation>
    <scope>NUCLEOTIDE SEQUENCE</scope>
</reference>
<feature type="domain" description="DnaK suppressor protein DksA N-terminal" evidence="5">
    <location>
        <begin position="23"/>
        <end position="93"/>
    </location>
</feature>
<protein>
    <submittedName>
        <fullName evidence="6">RNA polymerase-binding protein DksA</fullName>
    </submittedName>
</protein>
<dbReference type="PANTHER" id="PTHR33823:SF2">
    <property type="entry name" value="RNA POLYMERASE-BINDING TRANSCRIPTION FACTOR DKSA"/>
    <property type="match status" value="1"/>
</dbReference>
<proteinExistence type="inferred from homology"/>
<dbReference type="GO" id="GO:0008270">
    <property type="term" value="F:zinc ion binding"/>
    <property type="evidence" value="ECO:0007669"/>
    <property type="project" value="UniProtKB-KW"/>
</dbReference>
<accession>A0A8S4C3G4</accession>
<feature type="domain" description="Zinc finger DksA/TraR C4-type" evidence="4">
    <location>
        <begin position="96"/>
        <end position="131"/>
    </location>
</feature>
<organism evidence="6 7">
    <name type="scientific">Hyalomma marginatum</name>
    <dbReference type="NCBI Taxonomy" id="34627"/>
    <lineage>
        <taxon>Eukaryota</taxon>
        <taxon>Metazoa</taxon>
        <taxon>Ecdysozoa</taxon>
        <taxon>Arthropoda</taxon>
        <taxon>Chelicerata</taxon>
        <taxon>Arachnida</taxon>
        <taxon>Acari</taxon>
        <taxon>Parasitiformes</taxon>
        <taxon>Ixodida</taxon>
        <taxon>Ixodoidea</taxon>
        <taxon>Ixodidae</taxon>
        <taxon>Hyalomminae</taxon>
        <taxon>Hyalomma</taxon>
    </lineage>
</organism>
<sequence length="141" mass="16610">MHITELPEGYTPSENEEYMNPMQLAYFKTKLLDWKTNLQEELSEAVRLLQEKNWNEPDMNDRASDEVDVSIELKTRDRYRKLISKIDDAISRIEVGNYGYCQETNEPIGLKRLEARPVATLSIAAQEKHERFEKSHNEDDY</sequence>
<dbReference type="AlphaFoldDB" id="A0A8S4C3G4"/>
<dbReference type="InterPro" id="IPR048489">
    <property type="entry name" value="DksA_N"/>
</dbReference>
<name>A0A8S4C3G4_9ACAR</name>